<evidence type="ECO:0000313" key="4">
    <source>
        <dbReference type="Proteomes" id="UP001596108"/>
    </source>
</evidence>
<accession>A0ABW0QZK8</accession>
<evidence type="ECO:0000256" key="1">
    <source>
        <dbReference type="SAM" id="SignalP"/>
    </source>
</evidence>
<name>A0ABW0QZK8_9BACL</name>
<sequence length="246" mass="27032">MKKLHLKSLVVGLVFGVMLASTSVAFASGKISAVYSEMKLLVNGQAKSLKTKPVTINKTDYVSLNEISTLLGYTAQYNDKTKTYTISNKSSVPAKEAGVGNVKGAITWQYNDFVGTKADVGAKVFLIPTSFDKKSITADESNLYSMIGAVPKGSGLQFVKVNGFGQYELNDIPAGKYYIVISSKNTTRNSDEDLSDYVVSTLKPLFADWDTFVLFNLKLTNHEVREIEIKKGKTLDVSYDFGNTYY</sequence>
<keyword evidence="4" id="KW-1185">Reference proteome</keyword>
<reference evidence="4" key="1">
    <citation type="journal article" date="2019" name="Int. J. Syst. Evol. Microbiol.">
        <title>The Global Catalogue of Microorganisms (GCM) 10K type strain sequencing project: providing services to taxonomists for standard genome sequencing and annotation.</title>
        <authorList>
            <consortium name="The Broad Institute Genomics Platform"/>
            <consortium name="The Broad Institute Genome Sequencing Center for Infectious Disease"/>
            <person name="Wu L."/>
            <person name="Ma J."/>
        </authorList>
    </citation>
    <scope>NUCLEOTIDE SEQUENCE [LARGE SCALE GENOMIC DNA]</scope>
    <source>
        <strain evidence="4">CGMCC 1.18578</strain>
    </source>
</reference>
<keyword evidence="1" id="KW-0732">Signal</keyword>
<dbReference type="InterPro" id="IPR036582">
    <property type="entry name" value="Mao_N_sf"/>
</dbReference>
<feature type="signal peptide" evidence="1">
    <location>
        <begin position="1"/>
        <end position="27"/>
    </location>
</feature>
<evidence type="ECO:0000313" key="3">
    <source>
        <dbReference type="EMBL" id="MFC5529047.1"/>
    </source>
</evidence>
<feature type="domain" description="Copper amine oxidase-like N-terminal" evidence="2">
    <location>
        <begin position="42"/>
        <end position="89"/>
    </location>
</feature>
<dbReference type="InterPro" id="IPR012854">
    <property type="entry name" value="Cu_amine_oxidase-like_N"/>
</dbReference>
<dbReference type="EMBL" id="JBHSNC010000019">
    <property type="protein sequence ID" value="MFC5529047.1"/>
    <property type="molecule type" value="Genomic_DNA"/>
</dbReference>
<proteinExistence type="predicted"/>
<feature type="chain" id="PRO_5045102916" evidence="1">
    <location>
        <begin position="28"/>
        <end position="246"/>
    </location>
</feature>
<dbReference type="RefSeq" id="WP_378110917.1">
    <property type="nucleotide sequence ID" value="NZ_JBHSNC010000019.1"/>
</dbReference>
<dbReference type="Pfam" id="PF07833">
    <property type="entry name" value="Cu_amine_oxidN1"/>
    <property type="match status" value="1"/>
</dbReference>
<organism evidence="3 4">
    <name type="scientific">Cohnella yongneupensis</name>
    <dbReference type="NCBI Taxonomy" id="425006"/>
    <lineage>
        <taxon>Bacteria</taxon>
        <taxon>Bacillati</taxon>
        <taxon>Bacillota</taxon>
        <taxon>Bacilli</taxon>
        <taxon>Bacillales</taxon>
        <taxon>Paenibacillaceae</taxon>
        <taxon>Cohnella</taxon>
    </lineage>
</organism>
<dbReference type="SUPFAM" id="SSF55383">
    <property type="entry name" value="Copper amine oxidase, domain N"/>
    <property type="match status" value="1"/>
</dbReference>
<dbReference type="Proteomes" id="UP001596108">
    <property type="component" value="Unassembled WGS sequence"/>
</dbReference>
<protein>
    <submittedName>
        <fullName evidence="3">Stalk domain-containing protein</fullName>
    </submittedName>
</protein>
<gene>
    <name evidence="3" type="ORF">ACFPQ4_06220</name>
</gene>
<evidence type="ECO:0000259" key="2">
    <source>
        <dbReference type="Pfam" id="PF07833"/>
    </source>
</evidence>
<comment type="caution">
    <text evidence="3">The sequence shown here is derived from an EMBL/GenBank/DDBJ whole genome shotgun (WGS) entry which is preliminary data.</text>
</comment>